<dbReference type="InterPro" id="IPR050264">
    <property type="entry name" value="Bact_CCA-adding_enz_type3_sf"/>
</dbReference>
<proteinExistence type="inferred from homology"/>
<dbReference type="AlphaFoldDB" id="A0A369BA60"/>
<dbReference type="Gene3D" id="3.30.460.10">
    <property type="entry name" value="Beta Polymerase, domain 2"/>
    <property type="match status" value="1"/>
</dbReference>
<evidence type="ECO:0000313" key="14">
    <source>
        <dbReference type="Proteomes" id="UP000253034"/>
    </source>
</evidence>
<evidence type="ECO:0000256" key="8">
    <source>
        <dbReference type="ARBA" id="ARBA00022884"/>
    </source>
</evidence>
<dbReference type="GO" id="GO:0016779">
    <property type="term" value="F:nucleotidyltransferase activity"/>
    <property type="evidence" value="ECO:0007669"/>
    <property type="project" value="UniProtKB-KW"/>
</dbReference>
<evidence type="ECO:0000256" key="1">
    <source>
        <dbReference type="ARBA" id="ARBA00001946"/>
    </source>
</evidence>
<dbReference type="InterPro" id="IPR032810">
    <property type="entry name" value="CCA-adding_enz_C"/>
</dbReference>
<keyword evidence="3" id="KW-0819">tRNA processing</keyword>
<keyword evidence="14" id="KW-1185">Reference proteome</keyword>
<evidence type="ECO:0000256" key="5">
    <source>
        <dbReference type="ARBA" id="ARBA00022723"/>
    </source>
</evidence>
<dbReference type="GO" id="GO:0046872">
    <property type="term" value="F:metal ion binding"/>
    <property type="evidence" value="ECO:0007669"/>
    <property type="project" value="UniProtKB-KW"/>
</dbReference>
<keyword evidence="7" id="KW-0460">Magnesium</keyword>
<dbReference type="SUPFAM" id="SSF81891">
    <property type="entry name" value="Poly A polymerase C-terminal region-like"/>
    <property type="match status" value="1"/>
</dbReference>
<keyword evidence="2 9" id="KW-0808">Transferase</keyword>
<dbReference type="PANTHER" id="PTHR46173">
    <property type="entry name" value="CCA TRNA NUCLEOTIDYLTRANSFERASE 1, MITOCHONDRIAL"/>
    <property type="match status" value="1"/>
</dbReference>
<dbReference type="InterPro" id="IPR032828">
    <property type="entry name" value="PolyA_RNA-bd"/>
</dbReference>
<feature type="domain" description="tRNA nucleotidyltransferase/poly(A) polymerase RNA and SrmB- binding" evidence="11">
    <location>
        <begin position="178"/>
        <end position="238"/>
    </location>
</feature>
<comment type="cofactor">
    <cofactor evidence="1">
        <name>Mg(2+)</name>
        <dbReference type="ChEBI" id="CHEBI:18420"/>
    </cofactor>
</comment>
<dbReference type="Pfam" id="PF01743">
    <property type="entry name" value="PolyA_pol"/>
    <property type="match status" value="1"/>
</dbReference>
<accession>A0A369BA60</accession>
<keyword evidence="8 9" id="KW-0694">RNA-binding</keyword>
<sequence>MDNAAGSKLKIHIPPLPLRAIEALNSEGFEAYAVGGCVRDSLIGISPNDWDIATGAEPEQVKKLFKRTVDTGLKHGTVTVLLDNESFEITTFRIDGEYRDNRKPEEVRFTRSLKEDLSRRDFTANAIAYHPFHGLIDPFGGVSDIQKRIIRAVGNAEKRFNEDALRILRAVRFSAQLGFEIDKKTLEGIKATSFLLSNISSERIRDELTRLLLSNNPMKFSLLNDTGILSHVLPELEPCFATDQRHPYHIYNVALHSLTAVKNIEATPVLRWTMLLHDTGKPHTKTTDKKGTDHFYGHHHKSTEIANAVLKRLKFDNKTIDTVCRLVKNHDRQIEPQPTAVRRAVCSIGEDIFELLLKVRAADIKAQNPAFLPDRLEKLGKIRNIYMEIKAMGQCLSTRELSINGDDLIASGFRQGKEIGGILKNLLKEVVNNPELNQRETLLEMALKAQRRKPR</sequence>
<evidence type="ECO:0000256" key="7">
    <source>
        <dbReference type="ARBA" id="ARBA00022842"/>
    </source>
</evidence>
<evidence type="ECO:0000256" key="2">
    <source>
        <dbReference type="ARBA" id="ARBA00022679"/>
    </source>
</evidence>
<dbReference type="PANTHER" id="PTHR46173:SF1">
    <property type="entry name" value="CCA TRNA NUCLEOTIDYLTRANSFERASE 1, MITOCHONDRIAL"/>
    <property type="match status" value="1"/>
</dbReference>
<dbReference type="Proteomes" id="UP000253034">
    <property type="component" value="Unassembled WGS sequence"/>
</dbReference>
<evidence type="ECO:0000259" key="11">
    <source>
        <dbReference type="Pfam" id="PF12627"/>
    </source>
</evidence>
<evidence type="ECO:0000256" key="6">
    <source>
        <dbReference type="ARBA" id="ARBA00022741"/>
    </source>
</evidence>
<comment type="caution">
    <text evidence="13">The sequence shown here is derived from an EMBL/GenBank/DDBJ whole genome shotgun (WGS) entry which is preliminary data.</text>
</comment>
<keyword evidence="4" id="KW-0548">Nucleotidyltransferase</keyword>
<dbReference type="Gene3D" id="1.10.246.80">
    <property type="match status" value="1"/>
</dbReference>
<evidence type="ECO:0000259" key="12">
    <source>
        <dbReference type="Pfam" id="PF13735"/>
    </source>
</evidence>
<keyword evidence="5" id="KW-0479">Metal-binding</keyword>
<evidence type="ECO:0000256" key="4">
    <source>
        <dbReference type="ARBA" id="ARBA00022695"/>
    </source>
</evidence>
<dbReference type="RefSeq" id="WP_114296952.1">
    <property type="nucleotide sequence ID" value="NZ_QPJT01000005.1"/>
</dbReference>
<reference evidence="13 14" key="1">
    <citation type="submission" date="2018-07" db="EMBL/GenBank/DDBJ databases">
        <title>Genomic Encyclopedia of Type Strains, Phase IV (KMG-IV): sequencing the most valuable type-strain genomes for metagenomic binning, comparative biology and taxonomic classification.</title>
        <authorList>
            <person name="Goeker M."/>
        </authorList>
    </citation>
    <scope>NUCLEOTIDE SEQUENCE [LARGE SCALE GENOMIC DNA]</scope>
    <source>
        <strain evidence="13 14">DSM 27016</strain>
    </source>
</reference>
<dbReference type="CDD" id="cd05398">
    <property type="entry name" value="NT_ClassII-CCAase"/>
    <property type="match status" value="1"/>
</dbReference>
<keyword evidence="6" id="KW-0547">Nucleotide-binding</keyword>
<dbReference type="GO" id="GO:0000166">
    <property type="term" value="F:nucleotide binding"/>
    <property type="evidence" value="ECO:0007669"/>
    <property type="project" value="UniProtKB-KW"/>
</dbReference>
<evidence type="ECO:0000256" key="3">
    <source>
        <dbReference type="ARBA" id="ARBA00022694"/>
    </source>
</evidence>
<dbReference type="OrthoDB" id="9805698at2"/>
<protein>
    <submittedName>
        <fullName evidence="13">tRNA nucleotidyltransferase (CCA-adding enzyme)</fullName>
    </submittedName>
</protein>
<evidence type="ECO:0000256" key="9">
    <source>
        <dbReference type="RuleBase" id="RU003953"/>
    </source>
</evidence>
<dbReference type="GO" id="GO:0008033">
    <property type="term" value="P:tRNA processing"/>
    <property type="evidence" value="ECO:0007669"/>
    <property type="project" value="UniProtKB-KW"/>
</dbReference>
<dbReference type="GO" id="GO:0000049">
    <property type="term" value="F:tRNA binding"/>
    <property type="evidence" value="ECO:0007669"/>
    <property type="project" value="TreeGrafter"/>
</dbReference>
<dbReference type="EMBL" id="QPJT01000005">
    <property type="protein sequence ID" value="RCX18410.1"/>
    <property type="molecule type" value="Genomic_DNA"/>
</dbReference>
<comment type="similarity">
    <text evidence="9">Belongs to the tRNA nucleotidyltransferase/poly(A) polymerase family.</text>
</comment>
<dbReference type="InterPro" id="IPR043519">
    <property type="entry name" value="NT_sf"/>
</dbReference>
<organism evidence="13 14">
    <name type="scientific">Anaerobacterium chartisolvens</name>
    <dbReference type="NCBI Taxonomy" id="1297424"/>
    <lineage>
        <taxon>Bacteria</taxon>
        <taxon>Bacillati</taxon>
        <taxon>Bacillota</taxon>
        <taxon>Clostridia</taxon>
        <taxon>Eubacteriales</taxon>
        <taxon>Oscillospiraceae</taxon>
        <taxon>Anaerobacterium</taxon>
    </lineage>
</organism>
<feature type="domain" description="CCA-adding enzyme C-terminal" evidence="12">
    <location>
        <begin position="304"/>
        <end position="446"/>
    </location>
</feature>
<dbReference type="InterPro" id="IPR002646">
    <property type="entry name" value="PolA_pol_head_dom"/>
</dbReference>
<feature type="domain" description="Poly A polymerase head" evidence="10">
    <location>
        <begin position="31"/>
        <end position="151"/>
    </location>
</feature>
<gene>
    <name evidence="13" type="ORF">DFR58_105174</name>
</gene>
<name>A0A369BA60_9FIRM</name>
<evidence type="ECO:0000259" key="10">
    <source>
        <dbReference type="Pfam" id="PF01743"/>
    </source>
</evidence>
<dbReference type="Pfam" id="PF13735">
    <property type="entry name" value="tRNA_NucTran2_2"/>
    <property type="match status" value="1"/>
</dbReference>
<evidence type="ECO:0000313" key="13">
    <source>
        <dbReference type="EMBL" id="RCX18410.1"/>
    </source>
</evidence>
<dbReference type="Gene3D" id="1.10.3090.10">
    <property type="entry name" value="cca-adding enzyme, domain 2"/>
    <property type="match status" value="1"/>
</dbReference>
<dbReference type="Pfam" id="PF12627">
    <property type="entry name" value="PolyA_pol_RNAbd"/>
    <property type="match status" value="1"/>
</dbReference>
<dbReference type="SUPFAM" id="SSF81301">
    <property type="entry name" value="Nucleotidyltransferase"/>
    <property type="match status" value="1"/>
</dbReference>